<reference evidence="3 4" key="1">
    <citation type="submission" date="2024-09" db="EMBL/GenBank/DDBJ databases">
        <authorList>
            <person name="Sun Q."/>
            <person name="Mori K."/>
        </authorList>
    </citation>
    <scope>NUCLEOTIDE SEQUENCE [LARGE SCALE GENOMIC DNA]</scope>
    <source>
        <strain evidence="3 4">TBRC 3947</strain>
    </source>
</reference>
<dbReference type="RefSeq" id="WP_377248133.1">
    <property type="nucleotide sequence ID" value="NZ_JBHLUH010000009.1"/>
</dbReference>
<keyword evidence="2 3" id="KW-0560">Oxidoreductase</keyword>
<accession>A0ABV6LZP1</accession>
<dbReference type="Pfam" id="PF13561">
    <property type="entry name" value="adh_short_C2"/>
    <property type="match status" value="1"/>
</dbReference>
<dbReference type="PANTHER" id="PTHR43639">
    <property type="entry name" value="OXIDOREDUCTASE, SHORT-CHAIN DEHYDROGENASE/REDUCTASE FAMILY (AFU_ORTHOLOGUE AFUA_5G02870)"/>
    <property type="match status" value="1"/>
</dbReference>
<keyword evidence="4" id="KW-1185">Reference proteome</keyword>
<dbReference type="InterPro" id="IPR036291">
    <property type="entry name" value="NAD(P)-bd_dom_sf"/>
</dbReference>
<dbReference type="Proteomes" id="UP001589867">
    <property type="component" value="Unassembled WGS sequence"/>
</dbReference>
<dbReference type="PANTHER" id="PTHR43639:SF1">
    <property type="entry name" value="SHORT-CHAIN DEHYDROGENASE_REDUCTASE FAMILY PROTEIN"/>
    <property type="match status" value="1"/>
</dbReference>
<comment type="similarity">
    <text evidence="1">Belongs to the short-chain dehydrogenases/reductases (SDR) family.</text>
</comment>
<dbReference type="EC" id="1.1.1.-" evidence="3"/>
<evidence type="ECO:0000256" key="1">
    <source>
        <dbReference type="ARBA" id="ARBA00006484"/>
    </source>
</evidence>
<dbReference type="InterPro" id="IPR002347">
    <property type="entry name" value="SDR_fam"/>
</dbReference>
<name>A0ABV6LZP1_9ACTN</name>
<evidence type="ECO:0000313" key="4">
    <source>
        <dbReference type="Proteomes" id="UP001589867"/>
    </source>
</evidence>
<comment type="caution">
    <text evidence="3">The sequence shown here is derived from an EMBL/GenBank/DDBJ whole genome shotgun (WGS) entry which is preliminary data.</text>
</comment>
<dbReference type="GO" id="GO:0016491">
    <property type="term" value="F:oxidoreductase activity"/>
    <property type="evidence" value="ECO:0007669"/>
    <property type="project" value="UniProtKB-KW"/>
</dbReference>
<dbReference type="SUPFAM" id="SSF51735">
    <property type="entry name" value="NAD(P)-binding Rossmann-fold domains"/>
    <property type="match status" value="1"/>
</dbReference>
<dbReference type="EMBL" id="JBHLUH010000009">
    <property type="protein sequence ID" value="MFC0527709.1"/>
    <property type="molecule type" value="Genomic_DNA"/>
</dbReference>
<protein>
    <submittedName>
        <fullName evidence="3">SDR family NAD(P)-dependent oxidoreductase</fullName>
        <ecNumber evidence="3">1.1.1.-</ecNumber>
    </submittedName>
</protein>
<gene>
    <name evidence="3" type="ORF">ACFFIA_08555</name>
</gene>
<evidence type="ECO:0000256" key="2">
    <source>
        <dbReference type="ARBA" id="ARBA00023002"/>
    </source>
</evidence>
<dbReference type="CDD" id="cd05233">
    <property type="entry name" value="SDR_c"/>
    <property type="match status" value="1"/>
</dbReference>
<dbReference type="PRINTS" id="PR00081">
    <property type="entry name" value="GDHRDH"/>
</dbReference>
<proteinExistence type="inferred from homology"/>
<organism evidence="3 4">
    <name type="scientific">Phytohabitans kaempferiae</name>
    <dbReference type="NCBI Taxonomy" id="1620943"/>
    <lineage>
        <taxon>Bacteria</taxon>
        <taxon>Bacillati</taxon>
        <taxon>Actinomycetota</taxon>
        <taxon>Actinomycetes</taxon>
        <taxon>Micromonosporales</taxon>
        <taxon>Micromonosporaceae</taxon>
    </lineage>
</organism>
<sequence>MSTDPFRLDGRVAAVTGGGSGIGRGVAEVLAGAGAAVVVGDIDPTGGAQTVARIVAAGGRASFHRTDVTRRGDLGGLVATAVDTYGGLDIHCNIAGAPPPVGELLEVREDDVDRELSITLKAALYGCQAAAEVMVPAGRGAIVNICSTSVDIPAAGHGLYHVGKLAVAGLTRTLALELGPKGVRVNAIAPGATLTNFSARNFTGPDGRVDEERKAAWLAGMAARSPLNLVGSPEDQGLLVLYLVSDAARFVTGQLVRANGGWSMG</sequence>
<dbReference type="Gene3D" id="3.40.50.720">
    <property type="entry name" value="NAD(P)-binding Rossmann-like Domain"/>
    <property type="match status" value="1"/>
</dbReference>
<evidence type="ECO:0000313" key="3">
    <source>
        <dbReference type="EMBL" id="MFC0527709.1"/>
    </source>
</evidence>
<dbReference type="PRINTS" id="PR00080">
    <property type="entry name" value="SDRFAMILY"/>
</dbReference>